<evidence type="ECO:0000313" key="1">
    <source>
        <dbReference type="EMBL" id="RNA19913.1"/>
    </source>
</evidence>
<dbReference type="EMBL" id="REGN01003950">
    <property type="protein sequence ID" value="RNA19913.1"/>
    <property type="molecule type" value="Genomic_DNA"/>
</dbReference>
<evidence type="ECO:0000313" key="2">
    <source>
        <dbReference type="Proteomes" id="UP000276133"/>
    </source>
</evidence>
<accession>A0A3M7R8G2</accession>
<comment type="caution">
    <text evidence="1">The sequence shown here is derived from an EMBL/GenBank/DDBJ whole genome shotgun (WGS) entry which is preliminary data.</text>
</comment>
<organism evidence="1 2">
    <name type="scientific">Brachionus plicatilis</name>
    <name type="common">Marine rotifer</name>
    <name type="synonym">Brachionus muelleri</name>
    <dbReference type="NCBI Taxonomy" id="10195"/>
    <lineage>
        <taxon>Eukaryota</taxon>
        <taxon>Metazoa</taxon>
        <taxon>Spiralia</taxon>
        <taxon>Gnathifera</taxon>
        <taxon>Rotifera</taxon>
        <taxon>Eurotatoria</taxon>
        <taxon>Monogononta</taxon>
        <taxon>Pseudotrocha</taxon>
        <taxon>Ploima</taxon>
        <taxon>Brachionidae</taxon>
        <taxon>Brachionus</taxon>
    </lineage>
</organism>
<reference evidence="1 2" key="1">
    <citation type="journal article" date="2018" name="Sci. Rep.">
        <title>Genomic signatures of local adaptation to the degree of environmental predictability in rotifers.</title>
        <authorList>
            <person name="Franch-Gras L."/>
            <person name="Hahn C."/>
            <person name="Garcia-Roger E.M."/>
            <person name="Carmona M.J."/>
            <person name="Serra M."/>
            <person name="Gomez A."/>
        </authorList>
    </citation>
    <scope>NUCLEOTIDE SEQUENCE [LARGE SCALE GENOMIC DNA]</scope>
    <source>
        <strain evidence="1">HYR1</strain>
    </source>
</reference>
<protein>
    <submittedName>
        <fullName evidence="1">Uncharacterized protein</fullName>
    </submittedName>
</protein>
<dbReference type="Proteomes" id="UP000276133">
    <property type="component" value="Unassembled WGS sequence"/>
</dbReference>
<name>A0A3M7R8G2_BRAPC</name>
<keyword evidence="2" id="KW-1185">Reference proteome</keyword>
<gene>
    <name evidence="1" type="ORF">BpHYR1_009296</name>
</gene>
<sequence length="95" mass="11426">MSKFSKKVLEFKFEFESLNNLKIESEKVFLYSCDFESIYTEIKPEHGTLLLQSSHDNTMCLGGKNGHRINQYRIIKNIYQFYFEKTDRRYKIDPI</sequence>
<proteinExistence type="predicted"/>
<dbReference type="AlphaFoldDB" id="A0A3M7R8G2"/>